<gene>
    <name evidence="1" type="ORF">BS101_00585</name>
</gene>
<sequence length="138" mass="15470">MDDVLEPGRPIHGRFGEVLVDGTKQTYLQECTADVEIDVKELNLLGSDWTQYKAGTKKGSGNMKGFKVTSAMIKRGFKRFEIITKLDDPEAYGYESIRLKNCMATKLQLVNLKAGDLVEEETPFNFIGFDLLDAIEAE</sequence>
<proteinExistence type="predicted"/>
<dbReference type="OrthoDB" id="1697482at2"/>
<evidence type="ECO:0000313" key="2">
    <source>
        <dbReference type="Proteomes" id="UP000184604"/>
    </source>
</evidence>
<dbReference type="EMBL" id="CP018335">
    <property type="protein sequence ID" value="APM37367.1"/>
    <property type="molecule type" value="Genomic_DNA"/>
</dbReference>
<organism evidence="1 2">
    <name type="scientific">Clostridium kluyveri</name>
    <dbReference type="NCBI Taxonomy" id="1534"/>
    <lineage>
        <taxon>Bacteria</taxon>
        <taxon>Bacillati</taxon>
        <taxon>Bacillota</taxon>
        <taxon>Clostridia</taxon>
        <taxon>Eubacteriales</taxon>
        <taxon>Clostridiaceae</taxon>
        <taxon>Clostridium</taxon>
    </lineage>
</organism>
<dbReference type="Proteomes" id="UP000184604">
    <property type="component" value="Chromosome"/>
</dbReference>
<dbReference type="Gene3D" id="2.30.110.40">
    <property type="entry name" value="Phage tail tube protein"/>
    <property type="match status" value="1"/>
</dbReference>
<dbReference type="AlphaFoldDB" id="A0A1L5F304"/>
<dbReference type="InterPro" id="IPR038628">
    <property type="entry name" value="XkdM-like_sf"/>
</dbReference>
<reference evidence="1 2" key="1">
    <citation type="submission" date="2016-12" db="EMBL/GenBank/DDBJ databases">
        <title>Complete genome sequence of Clostridium kluyveri JZZ isolated from the pit mud of a Chinese flavor liquor-making factory.</title>
        <authorList>
            <person name="Wang Y."/>
        </authorList>
    </citation>
    <scope>NUCLEOTIDE SEQUENCE [LARGE SCALE GENOMIC DNA]</scope>
    <source>
        <strain evidence="1 2">JZZ</strain>
    </source>
</reference>
<dbReference type="InterPro" id="IPR018989">
    <property type="entry name" value="DUF2001"/>
</dbReference>
<dbReference type="SUPFAM" id="SSF69279">
    <property type="entry name" value="Phage tail proteins"/>
    <property type="match status" value="1"/>
</dbReference>
<name>A0A1L5F304_CLOKL</name>
<protein>
    <submittedName>
        <fullName evidence="1">Phage portal protein</fullName>
    </submittedName>
</protein>
<evidence type="ECO:0000313" key="1">
    <source>
        <dbReference type="EMBL" id="APM37367.1"/>
    </source>
</evidence>
<dbReference type="Pfam" id="PF09393">
    <property type="entry name" value="DUF2001"/>
    <property type="match status" value="1"/>
</dbReference>
<dbReference type="RefSeq" id="WP_073537087.1">
    <property type="nucleotide sequence ID" value="NZ_CP018335.1"/>
</dbReference>
<accession>A0A1L5F304</accession>